<evidence type="ECO:0000256" key="12">
    <source>
        <dbReference type="ARBA" id="ARBA00034617"/>
    </source>
</evidence>
<keyword evidence="3 15" id="KW-0547">Nucleotide-binding</keyword>
<dbReference type="EC" id="5.6.2.4" evidence="13 15"/>
<dbReference type="SMART" id="SM00490">
    <property type="entry name" value="HELICc"/>
    <property type="match status" value="2"/>
</dbReference>
<keyword evidence="6 15" id="KW-0347">Helicase</keyword>
<evidence type="ECO:0000313" key="19">
    <source>
        <dbReference type="Proteomes" id="UP000254263"/>
    </source>
</evidence>
<evidence type="ECO:0000256" key="3">
    <source>
        <dbReference type="ARBA" id="ARBA00022741"/>
    </source>
</evidence>
<dbReference type="GO" id="GO:0016887">
    <property type="term" value="F:ATP hydrolysis activity"/>
    <property type="evidence" value="ECO:0007669"/>
    <property type="project" value="RHEA"/>
</dbReference>
<name>A0A379DI82_9PORP</name>
<dbReference type="Pfam" id="PF19833">
    <property type="entry name" value="RecG_dom3_C"/>
    <property type="match status" value="1"/>
</dbReference>
<evidence type="ECO:0000256" key="11">
    <source>
        <dbReference type="ARBA" id="ARBA00023235"/>
    </source>
</evidence>
<dbReference type="InterPro" id="IPR001650">
    <property type="entry name" value="Helicase_C-like"/>
</dbReference>
<dbReference type="NCBIfam" id="NF008165">
    <property type="entry name" value="PRK10917.1-3"/>
    <property type="match status" value="1"/>
</dbReference>
<dbReference type="InterPro" id="IPR004609">
    <property type="entry name" value="ATP-dep_DNA_helicase_RecG"/>
</dbReference>
<evidence type="ECO:0000256" key="7">
    <source>
        <dbReference type="ARBA" id="ARBA00022840"/>
    </source>
</evidence>
<evidence type="ECO:0000256" key="4">
    <source>
        <dbReference type="ARBA" id="ARBA00022763"/>
    </source>
</evidence>
<keyword evidence="9 15" id="KW-0233">DNA recombination</keyword>
<accession>A0A379DI82</accession>
<proteinExistence type="inferred from homology"/>
<dbReference type="SUPFAM" id="SSF52540">
    <property type="entry name" value="P-loop containing nucleoside triphosphate hydrolases"/>
    <property type="match status" value="2"/>
</dbReference>
<gene>
    <name evidence="18" type="primary">recG</name>
    <name evidence="18" type="ORF">NCTC13100_01007</name>
</gene>
<dbReference type="Proteomes" id="UP000254263">
    <property type="component" value="Unassembled WGS sequence"/>
</dbReference>
<protein>
    <recommendedName>
        <fullName evidence="2 15">ATP-dependent DNA helicase RecG</fullName>
        <ecNumber evidence="13 15">5.6.2.4</ecNumber>
    </recommendedName>
</protein>
<sequence>MDGSMAKMIWETPVSRLPGVGQRRADVLAADLDVHTYLDLLQNYPYRYVDRSRIYTIRELTSDMPHIQLSGVIRHMEQVGTGRKRRLQATFYDATGSIELVWFRNISQIERSLTIGRQYLIFGKPTFFNGIYNIAHPEIDKMEKADLLSGGFLPMYTLSDAMKKAGITNRVMRTVMDTLMKQVAPYLYETLPPEITEHIHLMSYADAIVNIHFPQNATLLEGARRRLKFEELFFLQLKLQSLKFHRKAIFHGFIFEKVGFLFNTFYTRHIPFELTGAQKRVIREVRQDTLTGKQMNRLVQGDVGSGKTLVALMCMLLSLDNGYQACMMAPTEILARQHHKTLSRMLEPLGIEVALLTGSTKVSERKNILPALADGSLRIVVGTHALLEPTVVFNRLGLAIIDEQHRFGVAQRAQLWQKSTDILPHILIMSATPIPRTLAMTLYGDLDISVIDELPPGRKPVQTFHHYDNDMAPVYRFLRKQIELGYQVYVVYPMIDESEDYKSLEEGYNTFCEIFPDIDLTWVHGRLTAMEKEERMRRFSSVEAKILLATTVIEVGVDIPNATVMVIEGAERFGLSQLHQLRGRVGRGGAESYCILITGGNLSEETRKRMEIMVETNDGFVIAEEDLKLRGFGELDGTRQSGRLMTLRIANPARDGAMVQLTRELAERIFAKDSDLSSDYYAPLKERMRLIFSNDTDWSAIS</sequence>
<evidence type="ECO:0000259" key="16">
    <source>
        <dbReference type="PROSITE" id="PS51192"/>
    </source>
</evidence>
<dbReference type="NCBIfam" id="NF008168">
    <property type="entry name" value="PRK10917.2-2"/>
    <property type="match status" value="1"/>
</dbReference>
<evidence type="ECO:0000256" key="5">
    <source>
        <dbReference type="ARBA" id="ARBA00022801"/>
    </source>
</evidence>
<dbReference type="EMBL" id="UGTI01000001">
    <property type="protein sequence ID" value="SUB77862.1"/>
    <property type="molecule type" value="Genomic_DNA"/>
</dbReference>
<dbReference type="SUPFAM" id="SSF50249">
    <property type="entry name" value="Nucleic acid-binding proteins"/>
    <property type="match status" value="1"/>
</dbReference>
<feature type="domain" description="Helicase ATP-binding" evidence="16">
    <location>
        <begin position="288"/>
        <end position="451"/>
    </location>
</feature>
<dbReference type="InterPro" id="IPR045562">
    <property type="entry name" value="RecG_dom3_C"/>
</dbReference>
<dbReference type="PANTHER" id="PTHR47964">
    <property type="entry name" value="ATP-DEPENDENT DNA HELICASE HOMOLOG RECG, CHLOROPLASTIC"/>
    <property type="match status" value="1"/>
</dbReference>
<dbReference type="Gene3D" id="2.40.50.140">
    <property type="entry name" value="Nucleic acid-binding proteins"/>
    <property type="match status" value="1"/>
</dbReference>
<dbReference type="PROSITE" id="PS51194">
    <property type="entry name" value="HELICASE_CTER"/>
    <property type="match status" value="1"/>
</dbReference>
<evidence type="ECO:0000256" key="15">
    <source>
        <dbReference type="RuleBase" id="RU363016"/>
    </source>
</evidence>
<dbReference type="InterPro" id="IPR012340">
    <property type="entry name" value="NA-bd_OB-fold"/>
</dbReference>
<evidence type="ECO:0000256" key="9">
    <source>
        <dbReference type="ARBA" id="ARBA00023172"/>
    </source>
</evidence>
<dbReference type="PANTHER" id="PTHR47964:SF1">
    <property type="entry name" value="ATP-DEPENDENT DNA HELICASE HOMOLOG RECG, CHLOROPLASTIC"/>
    <property type="match status" value="1"/>
</dbReference>
<evidence type="ECO:0000256" key="2">
    <source>
        <dbReference type="ARBA" id="ARBA00017846"/>
    </source>
</evidence>
<dbReference type="SMART" id="SM00487">
    <property type="entry name" value="DEXDc"/>
    <property type="match status" value="1"/>
</dbReference>
<dbReference type="InterPro" id="IPR014001">
    <property type="entry name" value="Helicase_ATP-bd"/>
</dbReference>
<dbReference type="NCBIfam" id="TIGR00643">
    <property type="entry name" value="recG"/>
    <property type="match status" value="1"/>
</dbReference>
<dbReference type="GO" id="GO:0006281">
    <property type="term" value="P:DNA repair"/>
    <property type="evidence" value="ECO:0007669"/>
    <property type="project" value="UniProtKB-UniRule"/>
</dbReference>
<dbReference type="Pfam" id="PF00271">
    <property type="entry name" value="Helicase_C"/>
    <property type="match status" value="1"/>
</dbReference>
<dbReference type="InterPro" id="IPR047112">
    <property type="entry name" value="RecG/Mfd"/>
</dbReference>
<evidence type="ECO:0000256" key="13">
    <source>
        <dbReference type="ARBA" id="ARBA00034808"/>
    </source>
</evidence>
<dbReference type="GO" id="GO:0003677">
    <property type="term" value="F:DNA binding"/>
    <property type="evidence" value="ECO:0007669"/>
    <property type="project" value="UniProtKB-KW"/>
</dbReference>
<dbReference type="GO" id="GO:0005524">
    <property type="term" value="F:ATP binding"/>
    <property type="evidence" value="ECO:0007669"/>
    <property type="project" value="UniProtKB-KW"/>
</dbReference>
<comment type="catalytic activity">
    <reaction evidence="12 15">
        <text>Couples ATP hydrolysis with the unwinding of duplex DNA by translocating in the 3'-5' direction.</text>
        <dbReference type="EC" id="5.6.2.4"/>
    </reaction>
</comment>
<dbReference type="Pfam" id="PF00270">
    <property type="entry name" value="DEAD"/>
    <property type="match status" value="1"/>
</dbReference>
<keyword evidence="8" id="KW-0238">DNA-binding</keyword>
<evidence type="ECO:0000259" key="17">
    <source>
        <dbReference type="PROSITE" id="PS51194"/>
    </source>
</evidence>
<keyword evidence="10 15" id="KW-0234">DNA repair</keyword>
<keyword evidence="11" id="KW-0413">Isomerase</keyword>
<keyword evidence="5 15" id="KW-0378">Hydrolase</keyword>
<dbReference type="CDD" id="cd17992">
    <property type="entry name" value="DEXHc_RecG"/>
    <property type="match status" value="1"/>
</dbReference>
<dbReference type="GO" id="GO:0043138">
    <property type="term" value="F:3'-5' DNA helicase activity"/>
    <property type="evidence" value="ECO:0007669"/>
    <property type="project" value="UniProtKB-EC"/>
</dbReference>
<dbReference type="CDD" id="cd04488">
    <property type="entry name" value="RecG_wedge_OBF"/>
    <property type="match status" value="1"/>
</dbReference>
<keyword evidence="4 15" id="KW-0227">DNA damage</keyword>
<dbReference type="InterPro" id="IPR033454">
    <property type="entry name" value="RecG_wedge"/>
</dbReference>
<dbReference type="InterPro" id="IPR027417">
    <property type="entry name" value="P-loop_NTPase"/>
</dbReference>
<evidence type="ECO:0000256" key="10">
    <source>
        <dbReference type="ARBA" id="ARBA00023204"/>
    </source>
</evidence>
<evidence type="ECO:0000313" key="18">
    <source>
        <dbReference type="EMBL" id="SUB77862.1"/>
    </source>
</evidence>
<comment type="function">
    <text evidence="15">Plays a critical role in recombination and DNA repair. Helps process Holliday junction intermediates to mature products by catalyzing branch migration. Has replication fork regression activity, unwinds stalled or blocked replication forks to make a HJ that can be resolved. Has a DNA unwinding activity characteristic of a DNA helicase with 3'-5' polarity.</text>
</comment>
<dbReference type="GO" id="GO:0006310">
    <property type="term" value="P:DNA recombination"/>
    <property type="evidence" value="ECO:0007669"/>
    <property type="project" value="UniProtKB-UniRule"/>
</dbReference>
<dbReference type="Pfam" id="PF17191">
    <property type="entry name" value="RecG_wedge"/>
    <property type="match status" value="1"/>
</dbReference>
<evidence type="ECO:0000256" key="6">
    <source>
        <dbReference type="ARBA" id="ARBA00022806"/>
    </source>
</evidence>
<comment type="similarity">
    <text evidence="1 15">Belongs to the helicase family. RecG subfamily.</text>
</comment>
<organism evidence="18 19">
    <name type="scientific">Porphyromonas macacae</name>
    <dbReference type="NCBI Taxonomy" id="28115"/>
    <lineage>
        <taxon>Bacteria</taxon>
        <taxon>Pseudomonadati</taxon>
        <taxon>Bacteroidota</taxon>
        <taxon>Bacteroidia</taxon>
        <taxon>Bacteroidales</taxon>
        <taxon>Porphyromonadaceae</taxon>
        <taxon>Porphyromonas</taxon>
    </lineage>
</organism>
<dbReference type="PROSITE" id="PS51192">
    <property type="entry name" value="HELICASE_ATP_BIND_1"/>
    <property type="match status" value="1"/>
</dbReference>
<dbReference type="InterPro" id="IPR011545">
    <property type="entry name" value="DEAD/DEAH_box_helicase_dom"/>
</dbReference>
<evidence type="ECO:0000256" key="8">
    <source>
        <dbReference type="ARBA" id="ARBA00023125"/>
    </source>
</evidence>
<reference evidence="18 19" key="1">
    <citation type="submission" date="2018-06" db="EMBL/GenBank/DDBJ databases">
        <authorList>
            <consortium name="Pathogen Informatics"/>
            <person name="Doyle S."/>
        </authorList>
    </citation>
    <scope>NUCLEOTIDE SEQUENCE [LARGE SCALE GENOMIC DNA]</scope>
    <source>
        <strain evidence="18 19">NCTC13100</strain>
    </source>
</reference>
<dbReference type="Gene3D" id="3.40.50.300">
    <property type="entry name" value="P-loop containing nucleotide triphosphate hydrolases"/>
    <property type="match status" value="2"/>
</dbReference>
<evidence type="ECO:0000256" key="14">
    <source>
        <dbReference type="ARBA" id="ARBA00048988"/>
    </source>
</evidence>
<feature type="domain" description="Helicase C-terminal" evidence="17">
    <location>
        <begin position="470"/>
        <end position="628"/>
    </location>
</feature>
<evidence type="ECO:0000256" key="1">
    <source>
        <dbReference type="ARBA" id="ARBA00007504"/>
    </source>
</evidence>
<keyword evidence="7 15" id="KW-0067">ATP-binding</keyword>
<comment type="catalytic activity">
    <reaction evidence="14 15">
        <text>ATP + H2O = ADP + phosphate + H(+)</text>
        <dbReference type="Rhea" id="RHEA:13065"/>
        <dbReference type="ChEBI" id="CHEBI:15377"/>
        <dbReference type="ChEBI" id="CHEBI:15378"/>
        <dbReference type="ChEBI" id="CHEBI:30616"/>
        <dbReference type="ChEBI" id="CHEBI:43474"/>
        <dbReference type="ChEBI" id="CHEBI:456216"/>
        <dbReference type="EC" id="5.6.2.4"/>
    </reaction>
</comment>
<dbReference type="AlphaFoldDB" id="A0A379DI82"/>